<dbReference type="Proteomes" id="UP000248329">
    <property type="component" value="Unassembled WGS sequence"/>
</dbReference>
<comment type="caution">
    <text evidence="1">The sequence shown here is derived from an EMBL/GenBank/DDBJ whole genome shotgun (WGS) entry which is preliminary data.</text>
</comment>
<protein>
    <submittedName>
        <fullName evidence="1">Uncharacterized protein</fullName>
    </submittedName>
</protein>
<name>A0AC61L5Y9_9EURY</name>
<evidence type="ECO:0000313" key="2">
    <source>
        <dbReference type="Proteomes" id="UP000248329"/>
    </source>
</evidence>
<proteinExistence type="predicted"/>
<accession>A0AC61L5Y9</accession>
<dbReference type="EMBL" id="PQXF01000003">
    <property type="protein sequence ID" value="PXF61799.1"/>
    <property type="molecule type" value="Genomic_DNA"/>
</dbReference>
<reference evidence="1" key="1">
    <citation type="submission" date="2018-01" db="EMBL/GenBank/DDBJ databases">
        <authorList>
            <person name="Krukenberg V."/>
        </authorList>
    </citation>
    <scope>NUCLEOTIDE SEQUENCE</scope>
    <source>
        <strain evidence="1">E20ANME2</strain>
    </source>
</reference>
<gene>
    <name evidence="1" type="ORF">C4B59_02840</name>
</gene>
<evidence type="ECO:0000313" key="1">
    <source>
        <dbReference type="EMBL" id="PXF61799.1"/>
    </source>
</evidence>
<sequence>MCPTIIVSEFNPMSKRISASLIVVAFIVASALITHSRVGPHIYDIPLIGSTAFTIAGILGIWLVYSLILSGRP</sequence>
<organism evidence="1 2">
    <name type="scientific">Candidatus Methanogaster sp</name>
    <dbReference type="NCBI Taxonomy" id="3386292"/>
    <lineage>
        <taxon>Archaea</taxon>
        <taxon>Methanobacteriati</taxon>
        <taxon>Methanobacteriota</taxon>
        <taxon>Stenosarchaea group</taxon>
        <taxon>Methanomicrobia</taxon>
        <taxon>Methanosarcinales</taxon>
        <taxon>ANME-2 cluster</taxon>
        <taxon>Candidatus Methanogasteraceae</taxon>
        <taxon>Candidatus Methanogaster</taxon>
    </lineage>
</organism>